<feature type="domain" description="B30.2/SPRY" evidence="11">
    <location>
        <begin position="279"/>
        <end position="471"/>
    </location>
</feature>
<protein>
    <submittedName>
        <fullName evidence="12">Uncharacterized protein</fullName>
    </submittedName>
</protein>
<comment type="caution">
    <text evidence="12">The sequence shown here is derived from an EMBL/GenBank/DDBJ whole genome shotgun (WGS) entry which is preliminary data.</text>
</comment>
<evidence type="ECO:0000313" key="12">
    <source>
        <dbReference type="EMBL" id="KAK2859088.1"/>
    </source>
</evidence>
<dbReference type="InterPro" id="IPR018957">
    <property type="entry name" value="Znf_C3HC4_RING-type"/>
</dbReference>
<evidence type="ECO:0000256" key="3">
    <source>
        <dbReference type="ARBA" id="ARBA00022490"/>
    </source>
</evidence>
<name>A0AA88NLB9_CHASR</name>
<dbReference type="InterPro" id="IPR043136">
    <property type="entry name" value="B30.2/SPRY_sf"/>
</dbReference>
<dbReference type="SMART" id="SM00184">
    <property type="entry name" value="RING"/>
    <property type="match status" value="1"/>
</dbReference>
<dbReference type="InterPro" id="IPR050143">
    <property type="entry name" value="TRIM/RBCC"/>
</dbReference>
<dbReference type="PROSITE" id="PS00518">
    <property type="entry name" value="ZF_RING_1"/>
    <property type="match status" value="1"/>
</dbReference>
<organism evidence="12 13">
    <name type="scientific">Channa striata</name>
    <name type="common">Snakehead murrel</name>
    <name type="synonym">Ophicephalus striatus</name>
    <dbReference type="NCBI Taxonomy" id="64152"/>
    <lineage>
        <taxon>Eukaryota</taxon>
        <taxon>Metazoa</taxon>
        <taxon>Chordata</taxon>
        <taxon>Craniata</taxon>
        <taxon>Vertebrata</taxon>
        <taxon>Euteleostomi</taxon>
        <taxon>Actinopterygii</taxon>
        <taxon>Neopterygii</taxon>
        <taxon>Teleostei</taxon>
        <taxon>Neoteleostei</taxon>
        <taxon>Acanthomorphata</taxon>
        <taxon>Anabantaria</taxon>
        <taxon>Anabantiformes</taxon>
        <taxon>Channoidei</taxon>
        <taxon>Channidae</taxon>
        <taxon>Channa</taxon>
    </lineage>
</organism>
<dbReference type="SMART" id="SM00336">
    <property type="entry name" value="BBOX"/>
    <property type="match status" value="1"/>
</dbReference>
<feature type="domain" description="B box-type" evidence="10">
    <location>
        <begin position="92"/>
        <end position="133"/>
    </location>
</feature>
<dbReference type="InterPro" id="IPR017907">
    <property type="entry name" value="Znf_RING_CS"/>
</dbReference>
<evidence type="ECO:0000256" key="7">
    <source>
        <dbReference type="PROSITE-ProRule" id="PRU00024"/>
    </source>
</evidence>
<dbReference type="Pfam" id="PF00622">
    <property type="entry name" value="SPRY"/>
    <property type="match status" value="1"/>
</dbReference>
<gene>
    <name evidence="12" type="ORF">Q5P01_003708</name>
</gene>
<evidence type="ECO:0000256" key="2">
    <source>
        <dbReference type="ARBA" id="ARBA00008518"/>
    </source>
</evidence>
<dbReference type="Gene3D" id="3.30.160.60">
    <property type="entry name" value="Classic Zinc Finger"/>
    <property type="match status" value="1"/>
</dbReference>
<dbReference type="SUPFAM" id="SSF57850">
    <property type="entry name" value="RING/U-box"/>
    <property type="match status" value="1"/>
</dbReference>
<keyword evidence="13" id="KW-1185">Reference proteome</keyword>
<dbReference type="InterPro" id="IPR001841">
    <property type="entry name" value="Znf_RING"/>
</dbReference>
<dbReference type="Pfam" id="PF00643">
    <property type="entry name" value="zf-B_box"/>
    <property type="match status" value="1"/>
</dbReference>
<evidence type="ECO:0000259" key="10">
    <source>
        <dbReference type="PROSITE" id="PS50119"/>
    </source>
</evidence>
<proteinExistence type="inferred from homology"/>
<evidence type="ECO:0000259" key="9">
    <source>
        <dbReference type="PROSITE" id="PS50089"/>
    </source>
</evidence>
<dbReference type="FunFam" id="2.60.120.920:FF:000004">
    <property type="entry name" value="Butyrophilin subfamily 1 member A1"/>
    <property type="match status" value="1"/>
</dbReference>
<dbReference type="Gene3D" id="3.30.40.10">
    <property type="entry name" value="Zinc/RING finger domain, C3HC4 (zinc finger)"/>
    <property type="match status" value="1"/>
</dbReference>
<dbReference type="InterPro" id="IPR006574">
    <property type="entry name" value="PRY"/>
</dbReference>
<evidence type="ECO:0000256" key="8">
    <source>
        <dbReference type="SAM" id="Coils"/>
    </source>
</evidence>
<sequence length="477" mass="54193">MAGRLSLPEVDLSCPICCEIFRDPVVLKCSHSFCAPCLQKYWTQRGRSRDCPLCRTQSLDDPVPSLTLKNLCESLIQDSEGAEDAAGDLYCDPGESCPLHGEKLKLFCLMDKEPICVVCHTSKKHKLHDCCPVSEAVVDAKEKMKSALSLLQEKRDTFNKLKKSYEDTVQHIQVQARFVERRTHEEFQKLHSFLQVEEEARIEALKQEEEQKSREMRDKIEEMERHITTVSVSIGVLEEEMALEGISILRKCKRTLARANCPVEDPNPPGALIDVGKYVGSLSFRIWEKMHKMVKYTPVTLDPNTAAPWLVLSDDLTSVCDSDEKQKLPNNPERFDPDTAVLGREGFTSGKHAWDVNVGDNTAWVVGIAKESVQKKEKVSSVLMNGYLCVYFYHKMYFAGTSPLTRLSLKGNPQRIRVLLDCEKGRVSFYNPQDNTHIYTFKHSITEKVFPYFWVGCQQCPLTVEPVEVSVKAVEYS</sequence>
<feature type="coiled-coil region" evidence="8">
    <location>
        <begin position="195"/>
        <end position="226"/>
    </location>
</feature>
<dbReference type="SUPFAM" id="SSF57845">
    <property type="entry name" value="B-box zinc-binding domain"/>
    <property type="match status" value="1"/>
</dbReference>
<dbReference type="InterPro" id="IPR013320">
    <property type="entry name" value="ConA-like_dom_sf"/>
</dbReference>
<dbReference type="PROSITE" id="PS50089">
    <property type="entry name" value="ZF_RING_2"/>
    <property type="match status" value="1"/>
</dbReference>
<evidence type="ECO:0000256" key="1">
    <source>
        <dbReference type="ARBA" id="ARBA00004496"/>
    </source>
</evidence>
<dbReference type="Gene3D" id="2.60.120.920">
    <property type="match status" value="1"/>
</dbReference>
<dbReference type="AlphaFoldDB" id="A0AA88NLB9"/>
<dbReference type="SMART" id="SM00589">
    <property type="entry name" value="PRY"/>
    <property type="match status" value="1"/>
</dbReference>
<dbReference type="Pfam" id="PF00097">
    <property type="entry name" value="zf-C3HC4"/>
    <property type="match status" value="1"/>
</dbReference>
<dbReference type="GO" id="GO:0008270">
    <property type="term" value="F:zinc ion binding"/>
    <property type="evidence" value="ECO:0007669"/>
    <property type="project" value="UniProtKB-KW"/>
</dbReference>
<evidence type="ECO:0000313" key="13">
    <source>
        <dbReference type="Proteomes" id="UP001187415"/>
    </source>
</evidence>
<evidence type="ECO:0000259" key="11">
    <source>
        <dbReference type="PROSITE" id="PS50188"/>
    </source>
</evidence>
<dbReference type="InterPro" id="IPR001870">
    <property type="entry name" value="B30.2/SPRY"/>
</dbReference>
<dbReference type="CDD" id="cd12893">
    <property type="entry name" value="SPRY_PRY_TRIM35"/>
    <property type="match status" value="1"/>
</dbReference>
<evidence type="ECO:0000256" key="5">
    <source>
        <dbReference type="ARBA" id="ARBA00022771"/>
    </source>
</evidence>
<dbReference type="PROSITE" id="PS50119">
    <property type="entry name" value="ZF_BBOX"/>
    <property type="match status" value="1"/>
</dbReference>
<dbReference type="Pfam" id="PF13765">
    <property type="entry name" value="PRY"/>
    <property type="match status" value="1"/>
</dbReference>
<dbReference type="InterPro" id="IPR003877">
    <property type="entry name" value="SPRY_dom"/>
</dbReference>
<dbReference type="Proteomes" id="UP001187415">
    <property type="component" value="Unassembled WGS sequence"/>
</dbReference>
<reference evidence="12" key="1">
    <citation type="submission" date="2023-07" db="EMBL/GenBank/DDBJ databases">
        <title>Chromosome-level Genome Assembly of Striped Snakehead (Channa striata).</title>
        <authorList>
            <person name="Liu H."/>
        </authorList>
    </citation>
    <scope>NUCLEOTIDE SEQUENCE</scope>
    <source>
        <strain evidence="12">Gz</strain>
        <tissue evidence="12">Muscle</tissue>
    </source>
</reference>
<evidence type="ECO:0000256" key="4">
    <source>
        <dbReference type="ARBA" id="ARBA00022723"/>
    </source>
</evidence>
<dbReference type="SMART" id="SM00449">
    <property type="entry name" value="SPRY"/>
    <property type="match status" value="1"/>
</dbReference>
<dbReference type="EMBL" id="JAUPFM010000002">
    <property type="protein sequence ID" value="KAK2859088.1"/>
    <property type="molecule type" value="Genomic_DNA"/>
</dbReference>
<keyword evidence="8" id="KW-0175">Coiled coil</keyword>
<dbReference type="PANTHER" id="PTHR24103">
    <property type="entry name" value="E3 UBIQUITIN-PROTEIN LIGASE TRIM"/>
    <property type="match status" value="1"/>
</dbReference>
<comment type="similarity">
    <text evidence="2">Belongs to the TRIM/RBCC family.</text>
</comment>
<feature type="domain" description="RING-type" evidence="9">
    <location>
        <begin position="14"/>
        <end position="55"/>
    </location>
</feature>
<comment type="subcellular location">
    <subcellularLocation>
        <location evidence="1">Cytoplasm</location>
    </subcellularLocation>
</comment>
<evidence type="ECO:0000256" key="6">
    <source>
        <dbReference type="ARBA" id="ARBA00022833"/>
    </source>
</evidence>
<dbReference type="SUPFAM" id="SSF49899">
    <property type="entry name" value="Concanavalin A-like lectins/glucanases"/>
    <property type="match status" value="1"/>
</dbReference>
<dbReference type="InterPro" id="IPR003879">
    <property type="entry name" value="Butyrophylin_SPRY"/>
</dbReference>
<keyword evidence="6" id="KW-0862">Zinc</keyword>
<dbReference type="PRINTS" id="PR01407">
    <property type="entry name" value="BUTYPHLNCDUF"/>
</dbReference>
<dbReference type="InterPro" id="IPR000315">
    <property type="entry name" value="Znf_B-box"/>
</dbReference>
<keyword evidence="5 7" id="KW-0863">Zinc-finger</keyword>
<keyword evidence="3" id="KW-0963">Cytoplasm</keyword>
<dbReference type="InterPro" id="IPR013083">
    <property type="entry name" value="Znf_RING/FYVE/PHD"/>
</dbReference>
<accession>A0AA88NLB9</accession>
<keyword evidence="4" id="KW-0479">Metal-binding</keyword>
<dbReference type="PROSITE" id="PS50188">
    <property type="entry name" value="B302_SPRY"/>
    <property type="match status" value="1"/>
</dbReference>